<keyword evidence="8" id="KW-1015">Disulfide bond</keyword>
<keyword evidence="9" id="KW-0325">Glycoprotein</keyword>
<evidence type="ECO:0000256" key="10">
    <source>
        <dbReference type="ARBA" id="ARBA00023182"/>
    </source>
</evidence>
<feature type="domain" description="Ig-like" evidence="14">
    <location>
        <begin position="283"/>
        <end position="371"/>
    </location>
</feature>
<evidence type="ECO:0000256" key="2">
    <source>
        <dbReference type="ARBA" id="ARBA00007394"/>
    </source>
</evidence>
<dbReference type="PANTHER" id="PTHR19944">
    <property type="entry name" value="MHC CLASS II-RELATED"/>
    <property type="match status" value="1"/>
</dbReference>
<dbReference type="EMBL" id="SRMA01025760">
    <property type="protein sequence ID" value="TRY91253.1"/>
    <property type="molecule type" value="Genomic_DNA"/>
</dbReference>
<organism evidence="15 16">
    <name type="scientific">Danionella cerebrum</name>
    <dbReference type="NCBI Taxonomy" id="2873325"/>
    <lineage>
        <taxon>Eukaryota</taxon>
        <taxon>Metazoa</taxon>
        <taxon>Chordata</taxon>
        <taxon>Craniata</taxon>
        <taxon>Vertebrata</taxon>
        <taxon>Euteleostomi</taxon>
        <taxon>Actinopterygii</taxon>
        <taxon>Neopterygii</taxon>
        <taxon>Teleostei</taxon>
        <taxon>Ostariophysi</taxon>
        <taxon>Cypriniformes</taxon>
        <taxon>Danionidae</taxon>
        <taxon>Danioninae</taxon>
        <taxon>Danionella</taxon>
    </lineage>
</organism>
<dbReference type="InterPro" id="IPR050160">
    <property type="entry name" value="MHC/Immunoglobulin"/>
</dbReference>
<dbReference type="Pfam" id="PF00993">
    <property type="entry name" value="MHC_II_alpha"/>
    <property type="match status" value="2"/>
</dbReference>
<gene>
    <name evidence="15" type="ORF">DNTS_003931</name>
</gene>
<evidence type="ECO:0000256" key="13">
    <source>
        <dbReference type="SAM" id="Phobius"/>
    </source>
</evidence>
<evidence type="ECO:0000256" key="8">
    <source>
        <dbReference type="ARBA" id="ARBA00023157"/>
    </source>
</evidence>
<dbReference type="PANTHER" id="PTHR19944:SF99">
    <property type="entry name" value="HLA CLASS II HISTOCOMPATIBILITY ANTIGEN, DRB1 BETA CHAIN"/>
    <property type="match status" value="1"/>
</dbReference>
<comment type="similarity">
    <text evidence="2">Belongs to the MHC class II family.</text>
</comment>
<dbReference type="SMART" id="SM00921">
    <property type="entry name" value="MHC_II_beta"/>
    <property type="match status" value="1"/>
</dbReference>
<dbReference type="SUPFAM" id="SSF54452">
    <property type="entry name" value="MHC antigen-recognition domain"/>
    <property type="match status" value="3"/>
</dbReference>
<evidence type="ECO:0000256" key="7">
    <source>
        <dbReference type="ARBA" id="ARBA00023136"/>
    </source>
</evidence>
<evidence type="ECO:0000256" key="11">
    <source>
        <dbReference type="ARBA" id="ARBA00023319"/>
    </source>
</evidence>
<feature type="domain" description="Ig-like" evidence="14">
    <location>
        <begin position="777"/>
        <end position="865"/>
    </location>
</feature>
<keyword evidence="3 13" id="KW-0812">Transmembrane</keyword>
<evidence type="ECO:0000256" key="3">
    <source>
        <dbReference type="ARBA" id="ARBA00022692"/>
    </source>
</evidence>
<keyword evidence="7 13" id="KW-0472">Membrane</keyword>
<dbReference type="InterPro" id="IPR003006">
    <property type="entry name" value="Ig/MHC_CS"/>
</dbReference>
<dbReference type="InterPro" id="IPR001003">
    <property type="entry name" value="MHC_II_a_N"/>
</dbReference>
<dbReference type="PROSITE" id="PS00290">
    <property type="entry name" value="IG_MHC"/>
    <property type="match status" value="2"/>
</dbReference>
<dbReference type="SMART" id="SM00407">
    <property type="entry name" value="IGc1"/>
    <property type="match status" value="5"/>
</dbReference>
<dbReference type="AlphaFoldDB" id="A0A553QMP7"/>
<reference evidence="15 16" key="1">
    <citation type="journal article" date="2019" name="Sci. Data">
        <title>Hybrid genome assembly and annotation of Danionella translucida.</title>
        <authorList>
            <person name="Kadobianskyi M."/>
            <person name="Schulze L."/>
            <person name="Schuelke M."/>
            <person name="Judkewitz B."/>
        </authorList>
    </citation>
    <scope>NUCLEOTIDE SEQUENCE [LARGE SCALE GENOMIC DNA]</scope>
    <source>
        <strain evidence="15 16">Bolton</strain>
    </source>
</reference>
<accession>A0A553QMP7</accession>
<evidence type="ECO:0000256" key="5">
    <source>
        <dbReference type="ARBA" id="ARBA00022989"/>
    </source>
</evidence>
<dbReference type="Pfam" id="PF07654">
    <property type="entry name" value="C1-set"/>
    <property type="match status" value="5"/>
</dbReference>
<dbReference type="Pfam" id="PF00969">
    <property type="entry name" value="MHC_II_beta"/>
    <property type="match status" value="1"/>
</dbReference>
<dbReference type="InterPro" id="IPR007110">
    <property type="entry name" value="Ig-like_dom"/>
</dbReference>
<keyword evidence="16" id="KW-1185">Reference proteome</keyword>
<evidence type="ECO:0000259" key="14">
    <source>
        <dbReference type="PROSITE" id="PS50835"/>
    </source>
</evidence>
<comment type="subcellular location">
    <subcellularLocation>
        <location evidence="1">Membrane</location>
        <topology evidence="1">Single-pass type I membrane protein</topology>
    </subcellularLocation>
</comment>
<evidence type="ECO:0000256" key="12">
    <source>
        <dbReference type="SAM" id="MobiDB-lite"/>
    </source>
</evidence>
<dbReference type="InterPro" id="IPR000353">
    <property type="entry name" value="MHC_II_b_N"/>
</dbReference>
<dbReference type="Proteomes" id="UP000316079">
    <property type="component" value="Unassembled WGS sequence"/>
</dbReference>
<dbReference type="PROSITE" id="PS50835">
    <property type="entry name" value="IG_LIKE"/>
    <property type="match status" value="5"/>
</dbReference>
<feature type="transmembrane region" description="Helical" evidence="13">
    <location>
        <begin position="253"/>
        <end position="276"/>
    </location>
</feature>
<proteinExistence type="inferred from homology"/>
<dbReference type="InterPro" id="IPR036179">
    <property type="entry name" value="Ig-like_dom_sf"/>
</dbReference>
<evidence type="ECO:0000256" key="4">
    <source>
        <dbReference type="ARBA" id="ARBA00022859"/>
    </source>
</evidence>
<dbReference type="GO" id="GO:0002504">
    <property type="term" value="P:antigen processing and presentation of peptide or polysaccharide antigen via MHC class II"/>
    <property type="evidence" value="ECO:0007669"/>
    <property type="project" value="UniProtKB-KW"/>
</dbReference>
<dbReference type="InterPro" id="IPR011162">
    <property type="entry name" value="MHC_I/II-like_Ag-recog"/>
</dbReference>
<dbReference type="Gene3D" id="2.60.40.10">
    <property type="entry name" value="Immunoglobulins"/>
    <property type="match status" value="5"/>
</dbReference>
<feature type="region of interest" description="Disordered" evidence="12">
    <location>
        <begin position="1"/>
        <end position="22"/>
    </location>
</feature>
<name>A0A553QMP7_9TELE</name>
<comment type="caution">
    <text evidence="15">The sequence shown here is derived from an EMBL/GenBank/DDBJ whole genome shotgun (WGS) entry which is preliminary data.</text>
</comment>
<feature type="domain" description="Ig-like" evidence="14">
    <location>
        <begin position="590"/>
        <end position="683"/>
    </location>
</feature>
<sequence>GLEGSSCSFSKTKDQYQKRPGRKKLSGALEDSNYQVVSEKRSSDRIMALFKILVLFTVLETAYLQAMYRDVKFVGCSDTEREAMYGFDGEELFHSDFNKKEAVDTSPDFADPVGFLGFYSNSIFQIENCKTNLATLKTYLKDPDENMAPPQTSIYTKHGVDVGKENTLICHVTGFYPPPVNVSWTKNNEVVTEEINFSQYWLKTDGTFNMFSSLKFTPADGDIYSCTVKHKSIQQQPTTKIWEVDVEKTSIGSSLFCGVGLSLGLLGVAAGTVFLIKGINLKPTVIVRSVKQAEGRHPALLLCSAYDFYPEKIKVSWTRDGAEMTSDVTATMEMADGDWFYQIHSELEYTPKSGERIACVVEHASATRPMVYYWEPSHSESGRNYVIGASGLVLGLILAVAGFIFYKKKSSVEPMVIVKSVKQAEGRHPALLLCSAYNFYPEKIKVSWTRDGAEMTSDVTATMEMADGDWFYQIHSELEYTPKSGERIACVVEHASATRPMVYYWVLHRDLLFIECSDTEREVMYGFDGEEMYHSDFNRQTGVVTAPDFADPVSFPGFYEQSISSIEICKHNLDLAKKVYNNPDEKMAPPQTSIYTKHGVDLGKENTLICHVTGFYPPPVNISWTKNNEVVTEEISFSQYRLKTDGTFNIFSSLKFTPADGDIYSCTVKHKSIQQQPTTKTWADGLHYYMSAECLYRKSDYTDMEFIHSCSFNKDVEFQFNSSVGKYVGFTDDGKKQAEYFNKDQAYMQQVKAAVHTFCKNNAQLSDSAVRDKAIEPTVIVKSVKQGEGRHPALLLCSAYDFYPEKIKVSWTRDGAEMTSDVTATMEMADGDWFYQIHSELEYTPKSGERIACVVEHASATRPLVYYWEPSHSKSERNYVIGASGLVLGLILAVAGFIFYKKKSSGRILVPS</sequence>
<dbReference type="GO" id="GO:0002250">
    <property type="term" value="P:adaptive immune response"/>
    <property type="evidence" value="ECO:0007669"/>
    <property type="project" value="UniProtKB-KW"/>
</dbReference>
<dbReference type="SMART" id="SM00920">
    <property type="entry name" value="MHC_II_alpha"/>
    <property type="match status" value="2"/>
</dbReference>
<evidence type="ECO:0000256" key="1">
    <source>
        <dbReference type="ARBA" id="ARBA00004479"/>
    </source>
</evidence>
<dbReference type="InterPro" id="IPR013783">
    <property type="entry name" value="Ig-like_fold"/>
</dbReference>
<keyword evidence="11" id="KW-0393">Immunoglobulin domain</keyword>
<dbReference type="SUPFAM" id="SSF48726">
    <property type="entry name" value="Immunoglobulin"/>
    <property type="match status" value="5"/>
</dbReference>
<dbReference type="STRING" id="623744.A0A553QMP7"/>
<dbReference type="Gene3D" id="3.10.320.10">
    <property type="entry name" value="Class II Histocompatibility Antigen, M Beta Chain, Chain B, domain 1"/>
    <property type="match status" value="3"/>
</dbReference>
<feature type="compositionally biased region" description="Polar residues" evidence="12">
    <location>
        <begin position="1"/>
        <end position="10"/>
    </location>
</feature>
<evidence type="ECO:0000313" key="15">
    <source>
        <dbReference type="EMBL" id="TRY91253.1"/>
    </source>
</evidence>
<feature type="transmembrane region" description="Helical" evidence="13">
    <location>
        <begin position="879"/>
        <end position="900"/>
    </location>
</feature>
<dbReference type="InterPro" id="IPR003597">
    <property type="entry name" value="Ig_C1-set"/>
</dbReference>
<dbReference type="InterPro" id="IPR014745">
    <property type="entry name" value="MHC_II_a/b_N"/>
</dbReference>
<evidence type="ECO:0000313" key="16">
    <source>
        <dbReference type="Proteomes" id="UP000316079"/>
    </source>
</evidence>
<feature type="transmembrane region" description="Helical" evidence="13">
    <location>
        <begin position="385"/>
        <end position="406"/>
    </location>
</feature>
<protein>
    <recommendedName>
        <fullName evidence="14">Ig-like domain-containing protein</fullName>
    </recommendedName>
</protein>
<dbReference type="GO" id="GO:0042613">
    <property type="term" value="C:MHC class II protein complex"/>
    <property type="evidence" value="ECO:0007669"/>
    <property type="project" value="UniProtKB-KW"/>
</dbReference>
<keyword evidence="10" id="KW-0491">MHC II</keyword>
<feature type="non-terminal residue" evidence="15">
    <location>
        <position position="1"/>
    </location>
</feature>
<evidence type="ECO:0000256" key="9">
    <source>
        <dbReference type="ARBA" id="ARBA00023180"/>
    </source>
</evidence>
<evidence type="ECO:0000256" key="6">
    <source>
        <dbReference type="ARBA" id="ARBA00023130"/>
    </source>
</evidence>
<dbReference type="OrthoDB" id="9940220at2759"/>
<feature type="domain" description="Ig-like" evidence="14">
    <location>
        <begin position="143"/>
        <end position="239"/>
    </location>
</feature>
<keyword evidence="6" id="KW-1064">Adaptive immunity</keyword>
<keyword evidence="5 13" id="KW-1133">Transmembrane helix</keyword>
<keyword evidence="4" id="KW-0391">Immunity</keyword>
<feature type="domain" description="Ig-like" evidence="14">
    <location>
        <begin position="414"/>
        <end position="502"/>
    </location>
</feature>